<evidence type="ECO:0000313" key="12">
    <source>
        <dbReference type="Proteomes" id="UP000751190"/>
    </source>
</evidence>
<comment type="function">
    <text evidence="8">Component of the spliceosomal U1 snRNP, which is essential for recognition of the pre-mRNA 5' splice-site and the subsequent assembly of the spliceosome. U1-C is directly involved in initial 5' splice-site recognition for both constitutive and regulated alternative splicing. The interaction with the 5' splice-site seems to precede base-pairing between the pre-mRNA and the U1 snRNA. Stimulates commitment or early (E) complex formation by stabilizing the base pairing of the 5' end of the U1 snRNA and the 5' splice-site region.</text>
</comment>
<keyword evidence="12" id="KW-1185">Reference proteome</keyword>
<dbReference type="PANTHER" id="PTHR31148:SF1">
    <property type="entry name" value="U1 SMALL NUCLEAR RIBONUCLEOPROTEIN C"/>
    <property type="match status" value="1"/>
</dbReference>
<dbReference type="GO" id="GO:0030627">
    <property type="term" value="F:pre-mRNA 5'-splice site binding"/>
    <property type="evidence" value="ECO:0007669"/>
    <property type="project" value="InterPro"/>
</dbReference>
<evidence type="ECO:0000256" key="8">
    <source>
        <dbReference type="HAMAP-Rule" id="MF_03153"/>
    </source>
</evidence>
<dbReference type="InterPro" id="IPR000690">
    <property type="entry name" value="Matrin/U1-C_Znf_C2H2"/>
</dbReference>
<accession>A0A8J5XHW8</accession>
<dbReference type="GO" id="GO:0000243">
    <property type="term" value="C:commitment complex"/>
    <property type="evidence" value="ECO:0007669"/>
    <property type="project" value="UniProtKB-UniRule"/>
</dbReference>
<dbReference type="EMBL" id="JAGTXO010000012">
    <property type="protein sequence ID" value="KAG8464608.1"/>
    <property type="molecule type" value="Genomic_DNA"/>
</dbReference>
<evidence type="ECO:0000256" key="3">
    <source>
        <dbReference type="ARBA" id="ARBA00022771"/>
    </source>
</evidence>
<dbReference type="InterPro" id="IPR013085">
    <property type="entry name" value="U1-CZ_Znf_C2H2"/>
</dbReference>
<comment type="caution">
    <text evidence="11">The sequence shown here is derived from an EMBL/GenBank/DDBJ whole genome shotgun (WGS) entry which is preliminary data.</text>
</comment>
<proteinExistence type="inferred from homology"/>
<dbReference type="SMART" id="SM00451">
    <property type="entry name" value="ZnF_U1"/>
    <property type="match status" value="1"/>
</dbReference>
<dbReference type="InterPro" id="IPR003604">
    <property type="entry name" value="Matrin/U1-like-C_Znf_C2H2"/>
</dbReference>
<evidence type="ECO:0000256" key="1">
    <source>
        <dbReference type="ARBA" id="ARBA00004123"/>
    </source>
</evidence>
<evidence type="ECO:0000256" key="5">
    <source>
        <dbReference type="ARBA" id="ARBA00022884"/>
    </source>
</evidence>
<dbReference type="PROSITE" id="PS50171">
    <property type="entry name" value="ZF_MATRIN"/>
    <property type="match status" value="1"/>
</dbReference>
<dbReference type="GO" id="GO:0000395">
    <property type="term" value="P:mRNA 5'-splice site recognition"/>
    <property type="evidence" value="ECO:0007669"/>
    <property type="project" value="UniProtKB-UniRule"/>
</dbReference>
<comment type="subunit">
    <text evidence="8">U1 snRNP is composed of the 7 core Sm proteins B/B', D1, D2, D3, E, F and G that assemble in a heptameric protein ring on the Sm site of the small nuclear RNA to form the core snRNP, and at least 3 U1 snRNP-specific proteins U1-70K, U1-A and U1-C. U1-C interacts with U1 snRNA and the 5' splice-site region of the pre-mRNA.</text>
</comment>
<dbReference type="PIRSF" id="PIRSF037969">
    <property type="entry name" value="U1_snRNP-C"/>
    <property type="match status" value="1"/>
</dbReference>
<keyword evidence="6 8" id="KW-0539">Nucleus</keyword>
<keyword evidence="7 8" id="KW-0687">Ribonucleoprotein</keyword>
<name>A0A8J5XHW8_DIALT</name>
<sequence>MPRFYCEYCEIFLTHSSAHGRRQHSSGRKHIMNVIDYYADFQLQLRETTEGAPLPPVGMPLPPPLPQPGGAGMFSLPVPPPLPMPSMPMMAPPQPAGYGFAPPPMRPPMGFAPPPLAQPPMMQQPGGQQPASRFGPPPAGTEGQGGAPSLASIFGVPQRY</sequence>
<keyword evidence="3 8" id="KW-0863">Zinc-finger</keyword>
<evidence type="ECO:0000259" key="10">
    <source>
        <dbReference type="PROSITE" id="PS50171"/>
    </source>
</evidence>
<dbReference type="Pfam" id="PF06220">
    <property type="entry name" value="zf-U1"/>
    <property type="match status" value="1"/>
</dbReference>
<dbReference type="GO" id="GO:0000387">
    <property type="term" value="P:spliceosomal snRNP assembly"/>
    <property type="evidence" value="ECO:0007669"/>
    <property type="project" value="UniProtKB-UniRule"/>
</dbReference>
<comment type="similarity">
    <text evidence="8">Belongs to the U1 small nuclear ribonucleoprotein C family.</text>
</comment>
<protein>
    <recommendedName>
        <fullName evidence="8">U1 small nuclear ribonucleoprotein C</fullName>
        <shortName evidence="8">U1 snRNP C</shortName>
        <shortName evidence="8">U1-C</shortName>
        <shortName evidence="8">U1C</shortName>
    </recommendedName>
</protein>
<feature type="region of interest" description="Disordered" evidence="9">
    <location>
        <begin position="113"/>
        <end position="160"/>
    </location>
</feature>
<evidence type="ECO:0000256" key="9">
    <source>
        <dbReference type="SAM" id="MobiDB-lite"/>
    </source>
</evidence>
<dbReference type="GO" id="GO:0071004">
    <property type="term" value="C:U2-type prespliceosome"/>
    <property type="evidence" value="ECO:0007669"/>
    <property type="project" value="UniProtKB-UniRule"/>
</dbReference>
<reference evidence="11" key="1">
    <citation type="submission" date="2021-05" db="EMBL/GenBank/DDBJ databases">
        <title>The genome of the haptophyte Pavlova lutheri (Diacronema luteri, Pavlovales) - a model for lipid biosynthesis in eukaryotic algae.</title>
        <authorList>
            <person name="Hulatt C.J."/>
            <person name="Posewitz M.C."/>
        </authorList>
    </citation>
    <scope>NUCLEOTIDE SEQUENCE</scope>
    <source>
        <strain evidence="11">NIVA-4/92</strain>
    </source>
</reference>
<dbReference type="PANTHER" id="PTHR31148">
    <property type="entry name" value="U1 SMALL NUCLEAR RIBONUCLEOPROTEIN C"/>
    <property type="match status" value="1"/>
</dbReference>
<dbReference type="InterPro" id="IPR036236">
    <property type="entry name" value="Znf_C2H2_sf"/>
</dbReference>
<gene>
    <name evidence="11" type="ORF">KFE25_009976</name>
</gene>
<keyword evidence="4 8" id="KW-0862">Zinc</keyword>
<evidence type="ECO:0000256" key="7">
    <source>
        <dbReference type="ARBA" id="ARBA00023274"/>
    </source>
</evidence>
<keyword evidence="5 8" id="KW-0694">RNA-binding</keyword>
<evidence type="ECO:0000256" key="2">
    <source>
        <dbReference type="ARBA" id="ARBA00022723"/>
    </source>
</evidence>
<dbReference type="OMA" id="QMRPPLM"/>
<dbReference type="GO" id="GO:0030619">
    <property type="term" value="F:U1 snRNA binding"/>
    <property type="evidence" value="ECO:0007669"/>
    <property type="project" value="UniProtKB-UniRule"/>
</dbReference>
<dbReference type="Gene3D" id="3.30.160.60">
    <property type="entry name" value="Classic Zinc Finger"/>
    <property type="match status" value="1"/>
</dbReference>
<dbReference type="InterPro" id="IPR017340">
    <property type="entry name" value="U1_snRNP-C"/>
</dbReference>
<evidence type="ECO:0000256" key="6">
    <source>
        <dbReference type="ARBA" id="ARBA00023242"/>
    </source>
</evidence>
<dbReference type="HAMAP" id="MF_03153">
    <property type="entry name" value="U1_C"/>
    <property type="match status" value="1"/>
</dbReference>
<keyword evidence="2 8" id="KW-0479">Metal-binding</keyword>
<dbReference type="SUPFAM" id="SSF57667">
    <property type="entry name" value="beta-beta-alpha zinc fingers"/>
    <property type="match status" value="1"/>
</dbReference>
<dbReference type="OrthoDB" id="76567at2759"/>
<feature type="compositionally biased region" description="Low complexity" evidence="9">
    <location>
        <begin position="119"/>
        <end position="131"/>
    </location>
</feature>
<dbReference type="AlphaFoldDB" id="A0A8J5XHW8"/>
<dbReference type="GO" id="GO:0008270">
    <property type="term" value="F:zinc ion binding"/>
    <property type="evidence" value="ECO:0007669"/>
    <property type="project" value="UniProtKB-UniRule"/>
</dbReference>
<dbReference type="GO" id="GO:0003729">
    <property type="term" value="F:mRNA binding"/>
    <property type="evidence" value="ECO:0007669"/>
    <property type="project" value="UniProtKB-UniRule"/>
</dbReference>
<feature type="domain" description="Matrin-type" evidence="10">
    <location>
        <begin position="4"/>
        <end position="36"/>
    </location>
</feature>
<dbReference type="GO" id="GO:0005685">
    <property type="term" value="C:U1 snRNP"/>
    <property type="evidence" value="ECO:0007669"/>
    <property type="project" value="UniProtKB-UniRule"/>
</dbReference>
<dbReference type="Proteomes" id="UP000751190">
    <property type="component" value="Unassembled WGS sequence"/>
</dbReference>
<evidence type="ECO:0000256" key="4">
    <source>
        <dbReference type="ARBA" id="ARBA00022833"/>
    </source>
</evidence>
<comment type="subcellular location">
    <subcellularLocation>
        <location evidence="1 8">Nucleus</location>
    </subcellularLocation>
</comment>
<organism evidence="11 12">
    <name type="scientific">Diacronema lutheri</name>
    <name type="common">Unicellular marine alga</name>
    <name type="synonym">Monochrysis lutheri</name>
    <dbReference type="NCBI Taxonomy" id="2081491"/>
    <lineage>
        <taxon>Eukaryota</taxon>
        <taxon>Haptista</taxon>
        <taxon>Haptophyta</taxon>
        <taxon>Pavlovophyceae</taxon>
        <taxon>Pavlovales</taxon>
        <taxon>Pavlovaceae</taxon>
        <taxon>Diacronema</taxon>
    </lineage>
</organism>
<evidence type="ECO:0000313" key="11">
    <source>
        <dbReference type="EMBL" id="KAG8464608.1"/>
    </source>
</evidence>